<gene>
    <name evidence="2" type="ORF">HNY73_016541</name>
</gene>
<protein>
    <submittedName>
        <fullName evidence="2">Methyltransferase-like protein 7A like protein</fullName>
    </submittedName>
</protein>
<dbReference type="InterPro" id="IPR029063">
    <property type="entry name" value="SAM-dependent_MTases_sf"/>
</dbReference>
<keyword evidence="2" id="KW-0489">Methyltransferase</keyword>
<keyword evidence="2" id="KW-0808">Transferase</keyword>
<dbReference type="AlphaFoldDB" id="A0A8T0EN29"/>
<dbReference type="InterPro" id="IPR013216">
    <property type="entry name" value="Methyltransf_11"/>
</dbReference>
<reference evidence="2" key="1">
    <citation type="journal article" date="2020" name="bioRxiv">
        <title>Chromosome-level reference genome of the European wasp spider Argiope bruennichi: a resource for studies on range expansion and evolutionary adaptation.</title>
        <authorList>
            <person name="Sheffer M.M."/>
            <person name="Hoppe A."/>
            <person name="Krehenwinkel H."/>
            <person name="Uhl G."/>
            <person name="Kuss A.W."/>
            <person name="Jensen L."/>
            <person name="Jensen C."/>
            <person name="Gillespie R.G."/>
            <person name="Hoff K.J."/>
            <person name="Prost S."/>
        </authorList>
    </citation>
    <scope>NUCLEOTIDE SEQUENCE</scope>
</reference>
<evidence type="ECO:0000313" key="3">
    <source>
        <dbReference type="Proteomes" id="UP000807504"/>
    </source>
</evidence>
<accession>A0A8T0EN29</accession>
<organism evidence="2 3">
    <name type="scientific">Argiope bruennichi</name>
    <name type="common">Wasp spider</name>
    <name type="synonym">Aranea bruennichi</name>
    <dbReference type="NCBI Taxonomy" id="94029"/>
    <lineage>
        <taxon>Eukaryota</taxon>
        <taxon>Metazoa</taxon>
        <taxon>Ecdysozoa</taxon>
        <taxon>Arthropoda</taxon>
        <taxon>Chelicerata</taxon>
        <taxon>Arachnida</taxon>
        <taxon>Araneae</taxon>
        <taxon>Araneomorphae</taxon>
        <taxon>Entelegynae</taxon>
        <taxon>Araneoidea</taxon>
        <taxon>Araneidae</taxon>
        <taxon>Argiope</taxon>
    </lineage>
</organism>
<keyword evidence="3" id="KW-1185">Reference proteome</keyword>
<dbReference type="SUPFAM" id="SSF53335">
    <property type="entry name" value="S-adenosyl-L-methionine-dependent methyltransferases"/>
    <property type="match status" value="1"/>
</dbReference>
<evidence type="ECO:0000259" key="1">
    <source>
        <dbReference type="Pfam" id="PF08241"/>
    </source>
</evidence>
<name>A0A8T0EN29_ARGBR</name>
<sequence>MDANIEFVIYTALTATSSERSFGGQKEEHPFRNSGDWIGGGANLQYYPENSNLTAVDMNPSFITYFEENRQKYPQVNLKRTVITMAEDMHDIDDNSFDVAICTYTLCSVKSVRSALNEIKRVLKPGGKFLCVEHVLYCKSSWNSTLQKFAAPLWKVYFNGCTLTRKSDEEIRKTGFKDVVIEMHHPKDMWLVARPQIIGIATK</sequence>
<proteinExistence type="predicted"/>
<dbReference type="GO" id="GO:0032259">
    <property type="term" value="P:methylation"/>
    <property type="evidence" value="ECO:0007669"/>
    <property type="project" value="UniProtKB-KW"/>
</dbReference>
<dbReference type="Proteomes" id="UP000807504">
    <property type="component" value="Unassembled WGS sequence"/>
</dbReference>
<feature type="domain" description="Methyltransferase type 11" evidence="1">
    <location>
        <begin position="39"/>
        <end position="131"/>
    </location>
</feature>
<dbReference type="PANTHER" id="PTHR45036:SF1">
    <property type="entry name" value="METHYLTRANSFERASE LIKE 7A"/>
    <property type="match status" value="1"/>
</dbReference>
<reference evidence="2" key="2">
    <citation type="submission" date="2020-06" db="EMBL/GenBank/DDBJ databases">
        <authorList>
            <person name="Sheffer M."/>
        </authorList>
    </citation>
    <scope>NUCLEOTIDE SEQUENCE</scope>
</reference>
<dbReference type="CDD" id="cd02440">
    <property type="entry name" value="AdoMet_MTases"/>
    <property type="match status" value="1"/>
</dbReference>
<dbReference type="Gene3D" id="3.40.50.150">
    <property type="entry name" value="Vaccinia Virus protein VP39"/>
    <property type="match status" value="1"/>
</dbReference>
<comment type="caution">
    <text evidence="2">The sequence shown here is derived from an EMBL/GenBank/DDBJ whole genome shotgun (WGS) entry which is preliminary data.</text>
</comment>
<dbReference type="Pfam" id="PF08241">
    <property type="entry name" value="Methyltransf_11"/>
    <property type="match status" value="1"/>
</dbReference>
<dbReference type="GO" id="GO:0008757">
    <property type="term" value="F:S-adenosylmethionine-dependent methyltransferase activity"/>
    <property type="evidence" value="ECO:0007669"/>
    <property type="project" value="InterPro"/>
</dbReference>
<dbReference type="InterPro" id="IPR052356">
    <property type="entry name" value="Thiol_S-MT"/>
</dbReference>
<dbReference type="PANTHER" id="PTHR45036">
    <property type="entry name" value="METHYLTRANSFERASE LIKE 7B"/>
    <property type="match status" value="1"/>
</dbReference>
<dbReference type="EMBL" id="JABXBU010002227">
    <property type="protein sequence ID" value="KAF8773935.1"/>
    <property type="molecule type" value="Genomic_DNA"/>
</dbReference>
<evidence type="ECO:0000313" key="2">
    <source>
        <dbReference type="EMBL" id="KAF8773935.1"/>
    </source>
</evidence>